<accession>A0A0D3R116</accession>
<evidence type="ECO:0000313" key="2">
    <source>
        <dbReference type="Proteomes" id="UP000120691"/>
    </source>
</evidence>
<dbReference type="GeneID" id="37627575"/>
<evidence type="ECO:0000313" key="1">
    <source>
        <dbReference type="EMBL" id="AJR28379.1"/>
    </source>
</evidence>
<organism evidence="1 2">
    <name type="scientific">Iriri virus</name>
    <dbReference type="NCBI Taxonomy" id="1620893"/>
    <lineage>
        <taxon>Viruses</taxon>
        <taxon>Riboviria</taxon>
        <taxon>Orthornavirae</taxon>
        <taxon>Negarnaviricota</taxon>
        <taxon>Haploviricotina</taxon>
        <taxon>Monjiviricetes</taxon>
        <taxon>Mononegavirales</taxon>
        <taxon>Rhabdoviridae</taxon>
        <taxon>Alpharhabdovirinae</taxon>
        <taxon>Curiovirus</taxon>
        <taxon>Curiovirus iriri</taxon>
    </lineage>
</organism>
<dbReference type="EMBL" id="KM204995">
    <property type="protein sequence ID" value="AJR28379.1"/>
    <property type="molecule type" value="Viral_cRNA"/>
</dbReference>
<keyword evidence="2" id="KW-1185">Reference proteome</keyword>
<dbReference type="Proteomes" id="UP000120691">
    <property type="component" value="Segment"/>
</dbReference>
<dbReference type="RefSeq" id="YP_009362234.1">
    <property type="nucleotide sequence ID" value="NC_034544.1"/>
</dbReference>
<sequence length="109" mass="12228">MKKTMGAKGRLACIFIGMVFFSYLRESDQQGFTYIKRTCGDKMMRVIPCNLMDSVKTLTGPKGKCLVFCSSKRKIKGRDGKQRDLCLTGDPRSDEVMKCKDKISGTKSP</sequence>
<protein>
    <submittedName>
        <fullName evidence="1">Uncharacterized protein</fullName>
    </submittedName>
</protein>
<reference evidence="1 2" key="1">
    <citation type="journal article" date="2015" name="PLoS Pathog.">
        <title>Evolution of genome size and complexity in the rhabdoviridae.</title>
        <authorList>
            <person name="Walker P.J."/>
            <person name="Firth C."/>
            <person name="Widen S.G."/>
            <person name="Blasdell K.R."/>
            <person name="Guzman H."/>
            <person name="Wood T.G."/>
            <person name="Paradkar P.N."/>
            <person name="Holmes E.C."/>
            <person name="Tesh R.B."/>
            <person name="Vasilakis N."/>
        </authorList>
    </citation>
    <scope>NUCLEOTIDE SEQUENCE [LARGE SCALE GENOMIC DNA]</scope>
    <source>
        <strain evidence="1">BeAr408005</strain>
    </source>
</reference>
<dbReference type="KEGG" id="vg:37627575"/>
<dbReference type="OrthoDB" id="36776at10239"/>
<name>A0A0D3R116_9RHAB</name>
<proteinExistence type="predicted"/>